<name>A0A511R5I2_9DEIN</name>
<keyword evidence="1" id="KW-0678">Repressor</keyword>
<keyword evidence="3 5" id="KW-0238">DNA-binding</keyword>
<evidence type="ECO:0000313" key="8">
    <source>
        <dbReference type="Proteomes" id="UP000321197"/>
    </source>
</evidence>
<evidence type="ECO:0000256" key="2">
    <source>
        <dbReference type="ARBA" id="ARBA00023015"/>
    </source>
</evidence>
<evidence type="ECO:0000313" key="7">
    <source>
        <dbReference type="EMBL" id="GEM84860.1"/>
    </source>
</evidence>
<dbReference type="AlphaFoldDB" id="A0A511R5I2"/>
<evidence type="ECO:0000256" key="5">
    <source>
        <dbReference type="PROSITE-ProRule" id="PRU00335"/>
    </source>
</evidence>
<dbReference type="Pfam" id="PF17932">
    <property type="entry name" value="TetR_C_24"/>
    <property type="match status" value="1"/>
</dbReference>
<keyword evidence="2" id="KW-0805">Transcription regulation</keyword>
<dbReference type="GO" id="GO:0003700">
    <property type="term" value="F:DNA-binding transcription factor activity"/>
    <property type="evidence" value="ECO:0007669"/>
    <property type="project" value="TreeGrafter"/>
</dbReference>
<evidence type="ECO:0000259" key="6">
    <source>
        <dbReference type="PROSITE" id="PS50977"/>
    </source>
</evidence>
<protein>
    <submittedName>
        <fullName evidence="7">TetR family transcriptional regulator</fullName>
    </submittedName>
</protein>
<evidence type="ECO:0000256" key="1">
    <source>
        <dbReference type="ARBA" id="ARBA00022491"/>
    </source>
</evidence>
<dbReference type="InterPro" id="IPR041490">
    <property type="entry name" value="KstR2_TetR_C"/>
</dbReference>
<dbReference type="GO" id="GO:0000976">
    <property type="term" value="F:transcription cis-regulatory region binding"/>
    <property type="evidence" value="ECO:0007669"/>
    <property type="project" value="TreeGrafter"/>
</dbReference>
<dbReference type="Pfam" id="PF00440">
    <property type="entry name" value="TetR_N"/>
    <property type="match status" value="1"/>
</dbReference>
<evidence type="ECO:0000256" key="3">
    <source>
        <dbReference type="ARBA" id="ARBA00023125"/>
    </source>
</evidence>
<dbReference type="InterPro" id="IPR050109">
    <property type="entry name" value="HTH-type_TetR-like_transc_reg"/>
</dbReference>
<reference evidence="7 8" key="1">
    <citation type="submission" date="2019-07" db="EMBL/GenBank/DDBJ databases">
        <title>Whole genome shotgun sequence of Meiothermus hypogaeus NBRC 106114.</title>
        <authorList>
            <person name="Hosoyama A."/>
            <person name="Uohara A."/>
            <person name="Ohji S."/>
            <person name="Ichikawa N."/>
        </authorList>
    </citation>
    <scope>NUCLEOTIDE SEQUENCE [LARGE SCALE GENOMIC DNA]</scope>
    <source>
        <strain evidence="7 8">NBRC 106114</strain>
    </source>
</reference>
<feature type="domain" description="HTH tetR-type" evidence="6">
    <location>
        <begin position="43"/>
        <end position="103"/>
    </location>
</feature>
<dbReference type="PANTHER" id="PTHR30055:SF175">
    <property type="entry name" value="HTH-TYPE TRANSCRIPTIONAL REPRESSOR KSTR2"/>
    <property type="match status" value="1"/>
</dbReference>
<sequence>MIPLAQKGLELGALTLTLFRTHPILCPKVPNNRSFEEEKLEKMSRRDEILDAAGELFSRRGFHATSMRDLARAVNLQGGSLYAHIDSKEELLFELVNRAADEFLYNAEAIPAHISPKERLERLIRGHLEVIVRELDYATVFFHEWKFLNPELQSRIKARRDDYETHFRKTIEAGVKEGQFQVEDVRLATLFVLSALNWTYHWYRPHGKLTLESLSKHYCTLVFKTLGAC</sequence>
<organism evidence="7 8">
    <name type="scientific">Meiothermus hypogaeus NBRC 106114</name>
    <dbReference type="NCBI Taxonomy" id="1227553"/>
    <lineage>
        <taxon>Bacteria</taxon>
        <taxon>Thermotogati</taxon>
        <taxon>Deinococcota</taxon>
        <taxon>Deinococci</taxon>
        <taxon>Thermales</taxon>
        <taxon>Thermaceae</taxon>
        <taxon>Meiothermus</taxon>
    </lineage>
</organism>
<dbReference type="Gene3D" id="1.10.10.60">
    <property type="entry name" value="Homeodomain-like"/>
    <property type="match status" value="1"/>
</dbReference>
<dbReference type="PRINTS" id="PR00455">
    <property type="entry name" value="HTHTETR"/>
</dbReference>
<dbReference type="Gene3D" id="1.10.357.10">
    <property type="entry name" value="Tetracycline Repressor, domain 2"/>
    <property type="match status" value="1"/>
</dbReference>
<gene>
    <name evidence="7" type="ORF">MHY01S_30260</name>
</gene>
<proteinExistence type="predicted"/>
<dbReference type="InterPro" id="IPR009057">
    <property type="entry name" value="Homeodomain-like_sf"/>
</dbReference>
<dbReference type="PROSITE" id="PS50977">
    <property type="entry name" value="HTH_TETR_2"/>
    <property type="match status" value="1"/>
</dbReference>
<comment type="caution">
    <text evidence="7">The sequence shown here is derived from an EMBL/GenBank/DDBJ whole genome shotgun (WGS) entry which is preliminary data.</text>
</comment>
<dbReference type="InterPro" id="IPR001647">
    <property type="entry name" value="HTH_TetR"/>
</dbReference>
<dbReference type="SUPFAM" id="SSF46689">
    <property type="entry name" value="Homeodomain-like"/>
    <property type="match status" value="1"/>
</dbReference>
<evidence type="ECO:0000256" key="4">
    <source>
        <dbReference type="ARBA" id="ARBA00023163"/>
    </source>
</evidence>
<dbReference type="PANTHER" id="PTHR30055">
    <property type="entry name" value="HTH-TYPE TRANSCRIPTIONAL REGULATOR RUTR"/>
    <property type="match status" value="1"/>
</dbReference>
<dbReference type="Proteomes" id="UP000321197">
    <property type="component" value="Unassembled WGS sequence"/>
</dbReference>
<keyword evidence="4" id="KW-0804">Transcription</keyword>
<dbReference type="InterPro" id="IPR036271">
    <property type="entry name" value="Tet_transcr_reg_TetR-rel_C_sf"/>
</dbReference>
<dbReference type="SUPFAM" id="SSF48498">
    <property type="entry name" value="Tetracyclin repressor-like, C-terminal domain"/>
    <property type="match status" value="1"/>
</dbReference>
<feature type="DNA-binding region" description="H-T-H motif" evidence="5">
    <location>
        <begin position="66"/>
        <end position="85"/>
    </location>
</feature>
<dbReference type="EMBL" id="BJXL01000138">
    <property type="protein sequence ID" value="GEM84860.1"/>
    <property type="molecule type" value="Genomic_DNA"/>
</dbReference>
<accession>A0A511R5I2</accession>